<organism evidence="1 2">
    <name type="scientific">Araneus ventricosus</name>
    <name type="common">Orbweaver spider</name>
    <name type="synonym">Epeira ventricosa</name>
    <dbReference type="NCBI Taxonomy" id="182803"/>
    <lineage>
        <taxon>Eukaryota</taxon>
        <taxon>Metazoa</taxon>
        <taxon>Ecdysozoa</taxon>
        <taxon>Arthropoda</taxon>
        <taxon>Chelicerata</taxon>
        <taxon>Arachnida</taxon>
        <taxon>Araneae</taxon>
        <taxon>Araneomorphae</taxon>
        <taxon>Entelegynae</taxon>
        <taxon>Araneoidea</taxon>
        <taxon>Araneidae</taxon>
        <taxon>Araneus</taxon>
    </lineage>
</organism>
<comment type="caution">
    <text evidence="1">The sequence shown here is derived from an EMBL/GenBank/DDBJ whole genome shotgun (WGS) entry which is preliminary data.</text>
</comment>
<sequence>MKKLGNGVITPDNQDECVAMQIIGRIVKTHQELKEAVFPNVAQHFIDYSWLCQRAILAPRNEVVSFMNKQLLQELPGSVQVYKSIDTTCDINEVVNIGAPWSTFTYIRTKDWVTNNSSQESSNTFTLKWKKTLY</sequence>
<dbReference type="Proteomes" id="UP000499080">
    <property type="component" value="Unassembled WGS sequence"/>
</dbReference>
<evidence type="ECO:0000313" key="2">
    <source>
        <dbReference type="Proteomes" id="UP000499080"/>
    </source>
</evidence>
<dbReference type="AlphaFoldDB" id="A0A4Y2FHZ8"/>
<name>A0A4Y2FHZ8_ARAVE</name>
<protein>
    <submittedName>
        <fullName evidence="1">Uncharacterized protein</fullName>
    </submittedName>
</protein>
<dbReference type="EMBL" id="BGPR01000889">
    <property type="protein sequence ID" value="GBM39214.1"/>
    <property type="molecule type" value="Genomic_DNA"/>
</dbReference>
<dbReference type="OrthoDB" id="6433710at2759"/>
<accession>A0A4Y2FHZ8</accession>
<reference evidence="1 2" key="1">
    <citation type="journal article" date="2019" name="Sci. Rep.">
        <title>Orb-weaving spider Araneus ventricosus genome elucidates the spidroin gene catalogue.</title>
        <authorList>
            <person name="Kono N."/>
            <person name="Nakamura H."/>
            <person name="Ohtoshi R."/>
            <person name="Moran D.A.P."/>
            <person name="Shinohara A."/>
            <person name="Yoshida Y."/>
            <person name="Fujiwara M."/>
            <person name="Mori M."/>
            <person name="Tomita M."/>
            <person name="Arakawa K."/>
        </authorList>
    </citation>
    <scope>NUCLEOTIDE SEQUENCE [LARGE SCALE GENOMIC DNA]</scope>
</reference>
<evidence type="ECO:0000313" key="1">
    <source>
        <dbReference type="EMBL" id="GBM39214.1"/>
    </source>
</evidence>
<keyword evidence="2" id="KW-1185">Reference proteome</keyword>
<gene>
    <name evidence="1" type="ORF">AVEN_223833_1</name>
</gene>
<proteinExistence type="predicted"/>